<protein>
    <recommendedName>
        <fullName evidence="4">TonB-like protein</fullName>
    </recommendedName>
</protein>
<feature type="signal peptide" evidence="1">
    <location>
        <begin position="1"/>
        <end position="19"/>
    </location>
</feature>
<evidence type="ECO:0000313" key="2">
    <source>
        <dbReference type="EMBL" id="PTX63718.1"/>
    </source>
</evidence>
<evidence type="ECO:0000256" key="1">
    <source>
        <dbReference type="SAM" id="SignalP"/>
    </source>
</evidence>
<gene>
    <name evidence="2" type="ORF">C8N46_101322</name>
</gene>
<sequence>MKKFIITIACCFAIHISFAQKSTNMSTPKVSPNGTMNFSVMDNAPTFKKCNSADNPSYCTVSEIKSFLIQNISKDAAAVAALKSQKEKKAYIRFVINKSGSVENIGVRTESPVLKSKLTKILAQLPTFSSGSHNGTPVKASFGEFINLSDATIDPTSKTKF</sequence>
<dbReference type="AlphaFoldDB" id="A0A2T6C5Y1"/>
<evidence type="ECO:0000313" key="3">
    <source>
        <dbReference type="Proteomes" id="UP000244090"/>
    </source>
</evidence>
<feature type="chain" id="PRO_5015564147" description="TonB-like protein" evidence="1">
    <location>
        <begin position="20"/>
        <end position="161"/>
    </location>
</feature>
<dbReference type="EMBL" id="QBKT01000001">
    <property type="protein sequence ID" value="PTX63718.1"/>
    <property type="molecule type" value="Genomic_DNA"/>
</dbReference>
<dbReference type="Proteomes" id="UP000244090">
    <property type="component" value="Unassembled WGS sequence"/>
</dbReference>
<proteinExistence type="predicted"/>
<accession>A0A2T6C5Y1</accession>
<keyword evidence="3" id="KW-1185">Reference proteome</keyword>
<evidence type="ECO:0008006" key="4">
    <source>
        <dbReference type="Google" id="ProtNLM"/>
    </source>
</evidence>
<reference evidence="2 3" key="1">
    <citation type="submission" date="2018-04" db="EMBL/GenBank/DDBJ databases">
        <title>Genomic Encyclopedia of Archaeal and Bacterial Type Strains, Phase II (KMG-II): from individual species to whole genera.</title>
        <authorList>
            <person name="Goeker M."/>
        </authorList>
    </citation>
    <scope>NUCLEOTIDE SEQUENCE [LARGE SCALE GENOMIC DNA]</scope>
    <source>
        <strain evidence="2 3">DSM 25731</strain>
    </source>
</reference>
<name>A0A2T6C5Y1_9FLAO</name>
<comment type="caution">
    <text evidence="2">The sequence shown here is derived from an EMBL/GenBank/DDBJ whole genome shotgun (WGS) entry which is preliminary data.</text>
</comment>
<organism evidence="2 3">
    <name type="scientific">Kordia periserrulae</name>
    <dbReference type="NCBI Taxonomy" id="701523"/>
    <lineage>
        <taxon>Bacteria</taxon>
        <taxon>Pseudomonadati</taxon>
        <taxon>Bacteroidota</taxon>
        <taxon>Flavobacteriia</taxon>
        <taxon>Flavobacteriales</taxon>
        <taxon>Flavobacteriaceae</taxon>
        <taxon>Kordia</taxon>
    </lineage>
</organism>
<keyword evidence="1" id="KW-0732">Signal</keyword>
<dbReference type="Gene3D" id="3.30.1150.10">
    <property type="match status" value="1"/>
</dbReference>